<feature type="compositionally biased region" description="Basic and acidic residues" evidence="7">
    <location>
        <begin position="366"/>
        <end position="375"/>
    </location>
</feature>
<feature type="compositionally biased region" description="Polar residues" evidence="7">
    <location>
        <begin position="377"/>
        <end position="387"/>
    </location>
</feature>
<dbReference type="GO" id="GO:0008270">
    <property type="term" value="F:zinc ion binding"/>
    <property type="evidence" value="ECO:0007669"/>
    <property type="project" value="UniProtKB-UniRule"/>
</dbReference>
<dbReference type="Proteomes" id="UP000410492">
    <property type="component" value="Unassembled WGS sequence"/>
</dbReference>
<feature type="domain" description="C2H2-type" evidence="8">
    <location>
        <begin position="752"/>
        <end position="780"/>
    </location>
</feature>
<dbReference type="PROSITE" id="PS00028">
    <property type="entry name" value="ZINC_FINGER_C2H2_1"/>
    <property type="match status" value="8"/>
</dbReference>
<evidence type="ECO:0000256" key="3">
    <source>
        <dbReference type="ARBA" id="ARBA00022771"/>
    </source>
</evidence>
<dbReference type="PANTHER" id="PTHR24379:SF121">
    <property type="entry name" value="C2H2-TYPE DOMAIN-CONTAINING PROTEIN"/>
    <property type="match status" value="1"/>
</dbReference>
<dbReference type="PANTHER" id="PTHR24379">
    <property type="entry name" value="KRAB AND ZINC FINGER DOMAIN-CONTAINING"/>
    <property type="match status" value="1"/>
</dbReference>
<dbReference type="Pfam" id="PF07776">
    <property type="entry name" value="zf-AD"/>
    <property type="match status" value="1"/>
</dbReference>
<feature type="binding site" evidence="6">
    <location>
        <position position="115"/>
    </location>
    <ligand>
        <name>Zn(2+)</name>
        <dbReference type="ChEBI" id="CHEBI:29105"/>
    </ligand>
</feature>
<evidence type="ECO:0000256" key="4">
    <source>
        <dbReference type="ARBA" id="ARBA00022833"/>
    </source>
</evidence>
<dbReference type="GO" id="GO:0005634">
    <property type="term" value="C:nucleus"/>
    <property type="evidence" value="ECO:0007669"/>
    <property type="project" value="InterPro"/>
</dbReference>
<feature type="binding site" evidence="6">
    <location>
        <position position="72"/>
    </location>
    <ligand>
        <name>Zn(2+)</name>
        <dbReference type="ChEBI" id="CHEBI:29105"/>
    </ligand>
</feature>
<feature type="domain" description="C2H2-type" evidence="8">
    <location>
        <begin position="552"/>
        <end position="580"/>
    </location>
</feature>
<dbReference type="SMART" id="SM00868">
    <property type="entry name" value="zf-AD"/>
    <property type="match status" value="1"/>
</dbReference>
<dbReference type="OrthoDB" id="6077919at2759"/>
<evidence type="ECO:0000256" key="1">
    <source>
        <dbReference type="ARBA" id="ARBA00022723"/>
    </source>
</evidence>
<feature type="region of interest" description="Disordered" evidence="7">
    <location>
        <begin position="410"/>
        <end position="429"/>
    </location>
</feature>
<evidence type="ECO:0000259" key="9">
    <source>
        <dbReference type="PROSITE" id="PS51915"/>
    </source>
</evidence>
<gene>
    <name evidence="10" type="ORF">CALMAC_LOCUS5570</name>
</gene>
<feature type="region of interest" description="Disordered" evidence="7">
    <location>
        <begin position="155"/>
        <end position="252"/>
    </location>
</feature>
<evidence type="ECO:0000256" key="7">
    <source>
        <dbReference type="SAM" id="MobiDB-lite"/>
    </source>
</evidence>
<dbReference type="InterPro" id="IPR012934">
    <property type="entry name" value="Znf_AD"/>
</dbReference>
<keyword evidence="2" id="KW-0677">Repeat</keyword>
<feature type="compositionally biased region" description="Acidic residues" evidence="7">
    <location>
        <begin position="210"/>
        <end position="221"/>
    </location>
</feature>
<feature type="binding site" evidence="6">
    <location>
        <position position="69"/>
    </location>
    <ligand>
        <name>Zn(2+)</name>
        <dbReference type="ChEBI" id="CHEBI:29105"/>
    </ligand>
</feature>
<sequence>MSKIYTVGTLYIEFYCIFEFPAEQPEAPHYCLSTILLKRNLHIRPLPISSSGVRLVVKMDSTANILQFCRLCLVKDGVNIPIFDEQGDIRQIYLKISSCLPVKVAREDHLPKKICDGCSNKLDICYDFWRTSAESEKQLLAWLGATGKDAAQVNVKEEDNFDEPLASDISKNDDDENKCYMFEQKVEEGPPVEINDEPPPSKRPRRTAAMEDDSDETDGDDREPAFVDVPSTSADDQPGPSGVSKDGSDAPCIGAKIQASKEDTTNVPQSNQRSKGIKIIQDIQITGSWKSDDCSYLITGDTTMINLEATLEKDNTAALGPNEEVAQTEEVMLPNQIDNQMESKNEAPDDDVIYEILDDEEQAPGPHEDKTRPNEAKTPNETGNKMQSRNEESNDDIICAILDEEQAPGPHEEITQNEEDKIPNQPDNVIESLNETTNEDIIYAILDEQQAPGPNGEITQTEKDNIPNQTVNKIESQNEAPNDNVYTISDDEEQESGNTVAENNENEKPNYISDSDEIPEVERPTKIRQTRCGSPKGTKSEATDSKTNKISLKCETCKLSFLTEESMRRHMSTMHAQFKCVHCQFVFFDEPSLKEHLSEKHEKFESCVLCQASLDSSESLLAHYRTIHSDVINEGKIWKCQKCNHSMVTEESMNNHVERMHPVRGTSCPICEKEFQTTEGVIQHIKASHILVITKPSCSNCKLVCANETHLMTHYKNTHWNKDQTTSDKGVDRPLSVKAIQEKYGGNTKKKFECYVCLMRFKRDFGLATHLKAVHDVEVFPEGVDQIWFVCPKCEDKFETKELALEHVRRGHVEKFKCEKCMAYFQYELHLEKHTESSCTFFWPDKIAEKYCCRIFGPT</sequence>
<evidence type="ECO:0000256" key="5">
    <source>
        <dbReference type="PROSITE-ProRule" id="PRU00042"/>
    </source>
</evidence>
<feature type="compositionally biased region" description="Basic and acidic residues" evidence="7">
    <location>
        <begin position="410"/>
        <end position="422"/>
    </location>
</feature>
<reference evidence="10 11" key="1">
    <citation type="submission" date="2019-01" db="EMBL/GenBank/DDBJ databases">
        <authorList>
            <person name="Sayadi A."/>
        </authorList>
    </citation>
    <scope>NUCLEOTIDE SEQUENCE [LARGE SCALE GENOMIC DNA]</scope>
</reference>
<name>A0A653C313_CALMS</name>
<evidence type="ECO:0000313" key="11">
    <source>
        <dbReference type="Proteomes" id="UP000410492"/>
    </source>
</evidence>
<evidence type="ECO:0000256" key="6">
    <source>
        <dbReference type="PROSITE-ProRule" id="PRU01263"/>
    </source>
</evidence>
<dbReference type="Gene3D" id="3.30.160.60">
    <property type="entry name" value="Classic Zinc Finger"/>
    <property type="match status" value="4"/>
</dbReference>
<feature type="region of interest" description="Disordered" evidence="7">
    <location>
        <begin position="361"/>
        <end position="392"/>
    </location>
</feature>
<evidence type="ECO:0000256" key="2">
    <source>
        <dbReference type="ARBA" id="ARBA00022737"/>
    </source>
</evidence>
<evidence type="ECO:0000313" key="10">
    <source>
        <dbReference type="EMBL" id="VEN41903.1"/>
    </source>
</evidence>
<dbReference type="SUPFAM" id="SSF57716">
    <property type="entry name" value="Glucocorticoid receptor-like (DNA-binding domain)"/>
    <property type="match status" value="1"/>
</dbReference>
<proteinExistence type="predicted"/>
<accession>A0A653C313</accession>
<dbReference type="InterPro" id="IPR013087">
    <property type="entry name" value="Znf_C2H2_type"/>
</dbReference>
<dbReference type="PROSITE" id="PS50157">
    <property type="entry name" value="ZINC_FINGER_C2H2_2"/>
    <property type="match status" value="2"/>
</dbReference>
<keyword evidence="4 6" id="KW-0862">Zinc</keyword>
<dbReference type="SMART" id="SM00355">
    <property type="entry name" value="ZnF_C2H2"/>
    <property type="match status" value="9"/>
</dbReference>
<keyword evidence="11" id="KW-1185">Reference proteome</keyword>
<evidence type="ECO:0000259" key="8">
    <source>
        <dbReference type="PROSITE" id="PS50157"/>
    </source>
</evidence>
<keyword evidence="1 6" id="KW-0479">Metal-binding</keyword>
<dbReference type="AlphaFoldDB" id="A0A653C313"/>
<protein>
    <recommendedName>
        <fullName evidence="12">ZAD domain-containing protein</fullName>
    </recommendedName>
</protein>
<keyword evidence="3 5" id="KW-0863">Zinc-finger</keyword>
<dbReference type="PROSITE" id="PS51915">
    <property type="entry name" value="ZAD"/>
    <property type="match status" value="1"/>
</dbReference>
<dbReference type="EMBL" id="CAACVG010006811">
    <property type="protein sequence ID" value="VEN41903.1"/>
    <property type="molecule type" value="Genomic_DNA"/>
</dbReference>
<dbReference type="Gene3D" id="3.40.1800.20">
    <property type="match status" value="1"/>
</dbReference>
<feature type="binding site" evidence="6">
    <location>
        <position position="118"/>
    </location>
    <ligand>
        <name>Zn(2+)</name>
        <dbReference type="ChEBI" id="CHEBI:29105"/>
    </ligand>
</feature>
<feature type="region of interest" description="Disordered" evidence="7">
    <location>
        <begin position="492"/>
        <end position="545"/>
    </location>
</feature>
<evidence type="ECO:0008006" key="12">
    <source>
        <dbReference type="Google" id="ProtNLM"/>
    </source>
</evidence>
<organism evidence="10 11">
    <name type="scientific">Callosobruchus maculatus</name>
    <name type="common">Southern cowpea weevil</name>
    <name type="synonym">Pulse bruchid</name>
    <dbReference type="NCBI Taxonomy" id="64391"/>
    <lineage>
        <taxon>Eukaryota</taxon>
        <taxon>Metazoa</taxon>
        <taxon>Ecdysozoa</taxon>
        <taxon>Arthropoda</taxon>
        <taxon>Hexapoda</taxon>
        <taxon>Insecta</taxon>
        <taxon>Pterygota</taxon>
        <taxon>Neoptera</taxon>
        <taxon>Endopterygota</taxon>
        <taxon>Coleoptera</taxon>
        <taxon>Polyphaga</taxon>
        <taxon>Cucujiformia</taxon>
        <taxon>Chrysomeloidea</taxon>
        <taxon>Chrysomelidae</taxon>
        <taxon>Bruchinae</taxon>
        <taxon>Bruchini</taxon>
        <taxon>Callosobruchus</taxon>
    </lineage>
</organism>
<feature type="domain" description="ZAD" evidence="9">
    <location>
        <begin position="67"/>
        <end position="142"/>
    </location>
</feature>